<comment type="caution">
    <text evidence="3">The sequence shown here is derived from an EMBL/GenBank/DDBJ whole genome shotgun (WGS) entry which is preliminary data.</text>
</comment>
<dbReference type="Proteomes" id="UP000823936">
    <property type="component" value="Unassembled WGS sequence"/>
</dbReference>
<feature type="coiled-coil region" evidence="1">
    <location>
        <begin position="282"/>
        <end position="312"/>
    </location>
</feature>
<evidence type="ECO:0000259" key="2">
    <source>
        <dbReference type="Pfam" id="PF05670"/>
    </source>
</evidence>
<feature type="domain" description="NFACT RNA-binding" evidence="2">
    <location>
        <begin position="347"/>
        <end position="441"/>
    </location>
</feature>
<reference evidence="3" key="2">
    <citation type="submission" date="2021-04" db="EMBL/GenBank/DDBJ databases">
        <authorList>
            <person name="Gilroy R."/>
        </authorList>
    </citation>
    <scope>NUCLEOTIDE SEQUENCE</scope>
    <source>
        <strain evidence="3">Gambia11-129</strain>
    </source>
</reference>
<dbReference type="InterPro" id="IPR008532">
    <property type="entry name" value="NFACT_RNA-bd"/>
</dbReference>
<dbReference type="PANTHER" id="PTHR15239:SF6">
    <property type="entry name" value="RIBOSOME QUALITY CONTROL COMPLEX SUBUNIT NEMF"/>
    <property type="match status" value="1"/>
</dbReference>
<dbReference type="GO" id="GO:0000049">
    <property type="term" value="F:tRNA binding"/>
    <property type="evidence" value="ECO:0007669"/>
    <property type="project" value="TreeGrafter"/>
</dbReference>
<dbReference type="Gene3D" id="2.30.310.10">
    <property type="entry name" value="ibrinogen binding protein from staphylococcus aureus domain"/>
    <property type="match status" value="1"/>
</dbReference>
<evidence type="ECO:0000313" key="4">
    <source>
        <dbReference type="Proteomes" id="UP000823936"/>
    </source>
</evidence>
<dbReference type="Pfam" id="PF05670">
    <property type="entry name" value="NFACT-R_1"/>
    <property type="match status" value="1"/>
</dbReference>
<evidence type="ECO:0000313" key="3">
    <source>
        <dbReference type="EMBL" id="HIV99311.1"/>
    </source>
</evidence>
<keyword evidence="1" id="KW-0175">Coiled coil</keyword>
<proteinExistence type="predicted"/>
<dbReference type="GO" id="GO:0072344">
    <property type="term" value="P:rescue of stalled ribosome"/>
    <property type="evidence" value="ECO:0007669"/>
    <property type="project" value="TreeGrafter"/>
</dbReference>
<evidence type="ECO:0000256" key="1">
    <source>
        <dbReference type="SAM" id="Coils"/>
    </source>
</evidence>
<protein>
    <submittedName>
        <fullName evidence="3">DUF814 domain-containing protein</fullName>
    </submittedName>
</protein>
<dbReference type="EMBL" id="DXHU01000023">
    <property type="protein sequence ID" value="HIV99311.1"/>
    <property type="molecule type" value="Genomic_DNA"/>
</dbReference>
<dbReference type="GO" id="GO:1990112">
    <property type="term" value="C:RQC complex"/>
    <property type="evidence" value="ECO:0007669"/>
    <property type="project" value="TreeGrafter"/>
</dbReference>
<dbReference type="AlphaFoldDB" id="A0A9D1PVC5"/>
<organism evidence="3 4">
    <name type="scientific">Candidatus Ornithospirochaeta avicola</name>
    <dbReference type="NCBI Taxonomy" id="2840896"/>
    <lineage>
        <taxon>Bacteria</taxon>
        <taxon>Pseudomonadati</taxon>
        <taxon>Spirochaetota</taxon>
        <taxon>Spirochaetia</taxon>
        <taxon>Spirochaetales</taxon>
        <taxon>Spirochaetaceae</taxon>
        <taxon>Spirochaetaceae incertae sedis</taxon>
        <taxon>Candidatus Ornithospirochaeta</taxon>
    </lineage>
</organism>
<dbReference type="GO" id="GO:0043023">
    <property type="term" value="F:ribosomal large subunit binding"/>
    <property type="evidence" value="ECO:0007669"/>
    <property type="project" value="TreeGrafter"/>
</dbReference>
<sequence length="469" mass="54975">MLNYLELERLVAETPFINSYIQKITEHSFHSFTISFFNKEEKAFDVYFEIATSTSYFARTEKKRAKSSKSQRFCQYMKANITGYRVKDVRMLKFDRAFMLYLVNAEKNEKKMLFRFYSGSGANVIILSEDDIILELLFRRPKRNEMSGEKLAITERTESPVKDLKIREYDHALYPSFSSFIDSFYFEKEKHENENALLSLLENKRNEEKKKSEKLILSLKEKIRKNAYYEEENKKALLLSSSLYLVKKGDQSVSLTDWENGEEITVMLDPLLSPNENLEKLFSSAKKSKAIYKKAKEDLEREEKHYQEIDRHYDEIIASKDIKRIRKETEKRSESANEKDYPGLRFTSSSFLIMVGRTSDENDRILRSYTRGSDMWLHVRDYSGSYVIIKSQKDKEIPQSVLLDAATLAVYYSKARSERVVDLYYTQVKNLRRAKGAKKGTVLPFNEKNLALSFDKSRLDAILNSKGQN</sequence>
<reference evidence="3" key="1">
    <citation type="journal article" date="2021" name="PeerJ">
        <title>Extensive microbial diversity within the chicken gut microbiome revealed by metagenomics and culture.</title>
        <authorList>
            <person name="Gilroy R."/>
            <person name="Ravi A."/>
            <person name="Getino M."/>
            <person name="Pursley I."/>
            <person name="Horton D.L."/>
            <person name="Alikhan N.F."/>
            <person name="Baker D."/>
            <person name="Gharbi K."/>
            <person name="Hall N."/>
            <person name="Watson M."/>
            <person name="Adriaenssens E.M."/>
            <person name="Foster-Nyarko E."/>
            <person name="Jarju S."/>
            <person name="Secka A."/>
            <person name="Antonio M."/>
            <person name="Oren A."/>
            <person name="Chaudhuri R.R."/>
            <person name="La Ragione R."/>
            <person name="Hildebrand F."/>
            <person name="Pallen M.J."/>
        </authorList>
    </citation>
    <scope>NUCLEOTIDE SEQUENCE</scope>
    <source>
        <strain evidence="3">Gambia11-129</strain>
    </source>
</reference>
<dbReference type="Pfam" id="PF05833">
    <property type="entry name" value="NFACT_N"/>
    <property type="match status" value="1"/>
</dbReference>
<dbReference type="PANTHER" id="PTHR15239">
    <property type="entry name" value="NUCLEAR EXPORT MEDIATOR FACTOR NEMF"/>
    <property type="match status" value="1"/>
</dbReference>
<dbReference type="InterPro" id="IPR051608">
    <property type="entry name" value="RQC_Subunit_NEMF"/>
</dbReference>
<gene>
    <name evidence="3" type="ORF">IAB12_06010</name>
</gene>
<accession>A0A9D1PVC5</accession>
<name>A0A9D1PVC5_9SPIO</name>